<dbReference type="Gene3D" id="3.10.130.10">
    <property type="entry name" value="Ribonuclease A-like domain"/>
    <property type="match status" value="1"/>
</dbReference>
<name>A0A7J6CC35_9TELE</name>
<proteinExistence type="predicted"/>
<reference evidence="2 3" key="1">
    <citation type="submission" date="2020-04" db="EMBL/GenBank/DDBJ databases">
        <title>Chromosome-level genome assembly of a cyprinid fish Onychostoma macrolepis by integration of Nanopore Sequencing, Bionano and Hi-C technology.</title>
        <authorList>
            <person name="Wang D."/>
        </authorList>
    </citation>
    <scope>NUCLEOTIDE SEQUENCE [LARGE SCALE GENOMIC DNA]</scope>
    <source>
        <strain evidence="2">SWU-2019</strain>
        <tissue evidence="2">Muscle</tissue>
    </source>
</reference>
<keyword evidence="3" id="KW-1185">Reference proteome</keyword>
<dbReference type="Pfam" id="PF00074">
    <property type="entry name" value="RnaseA"/>
    <property type="match status" value="1"/>
</dbReference>
<comment type="caution">
    <text evidence="2">The sequence shown here is derived from an EMBL/GenBank/DDBJ whole genome shotgun (WGS) entry which is preliminary data.</text>
</comment>
<evidence type="ECO:0000313" key="2">
    <source>
        <dbReference type="EMBL" id="KAF4104867.1"/>
    </source>
</evidence>
<dbReference type="InterPro" id="IPR036816">
    <property type="entry name" value="RNaseA-like_dom_sf"/>
</dbReference>
<dbReference type="PROSITE" id="PS00127">
    <property type="entry name" value="RNASE_PANCREATIC"/>
    <property type="match status" value="1"/>
</dbReference>
<protein>
    <recommendedName>
        <fullName evidence="1">Ribonuclease A-domain domain-containing protein</fullName>
    </recommendedName>
</protein>
<accession>A0A7J6CC35</accession>
<dbReference type="InterPro" id="IPR023411">
    <property type="entry name" value="RNaseA_AS"/>
</dbReference>
<sequence>MNVQRCDSEIRTRRITGSQNDNSCKEVNTFILANNNQVKAVCTGGEKYTSELPVCVWKANAGFTSLLNADSDRQLPLLTFKLTTNPTYEFDRKSEDINGPISAERFFIKKGVSDDCVLMPQSRGSGQRE</sequence>
<dbReference type="EMBL" id="JAAMOB010000014">
    <property type="protein sequence ID" value="KAF4104867.1"/>
    <property type="molecule type" value="Genomic_DNA"/>
</dbReference>
<organism evidence="2 3">
    <name type="scientific">Onychostoma macrolepis</name>
    <dbReference type="NCBI Taxonomy" id="369639"/>
    <lineage>
        <taxon>Eukaryota</taxon>
        <taxon>Metazoa</taxon>
        <taxon>Chordata</taxon>
        <taxon>Craniata</taxon>
        <taxon>Vertebrata</taxon>
        <taxon>Euteleostomi</taxon>
        <taxon>Actinopterygii</taxon>
        <taxon>Neopterygii</taxon>
        <taxon>Teleostei</taxon>
        <taxon>Ostariophysi</taxon>
        <taxon>Cypriniformes</taxon>
        <taxon>Cyprinidae</taxon>
        <taxon>Acrossocheilinae</taxon>
        <taxon>Onychostoma</taxon>
    </lineage>
</organism>
<feature type="domain" description="Ribonuclease A-domain" evidence="1">
    <location>
        <begin position="4"/>
        <end position="47"/>
    </location>
</feature>
<dbReference type="AlphaFoldDB" id="A0A7J6CC35"/>
<dbReference type="InterPro" id="IPR023412">
    <property type="entry name" value="RNaseA_domain"/>
</dbReference>
<gene>
    <name evidence="2" type="ORF">G5714_014198</name>
</gene>
<evidence type="ECO:0000313" key="3">
    <source>
        <dbReference type="Proteomes" id="UP000579812"/>
    </source>
</evidence>
<evidence type="ECO:0000259" key="1">
    <source>
        <dbReference type="Pfam" id="PF00074"/>
    </source>
</evidence>
<dbReference type="Proteomes" id="UP000579812">
    <property type="component" value="Unassembled WGS sequence"/>
</dbReference>
<dbReference type="SUPFAM" id="SSF54076">
    <property type="entry name" value="RNase A-like"/>
    <property type="match status" value="1"/>
</dbReference>